<keyword evidence="3" id="KW-1185">Reference proteome</keyword>
<dbReference type="InterPro" id="IPR013766">
    <property type="entry name" value="Thioredoxin_domain"/>
</dbReference>
<feature type="domain" description="Thioredoxin" evidence="1">
    <location>
        <begin position="1"/>
        <end position="111"/>
    </location>
</feature>
<protein>
    <submittedName>
        <fullName evidence="2">Thioredoxin family protein</fullName>
    </submittedName>
</protein>
<evidence type="ECO:0000313" key="2">
    <source>
        <dbReference type="EMBL" id="GAA4420584.1"/>
    </source>
</evidence>
<evidence type="ECO:0000313" key="3">
    <source>
        <dbReference type="Proteomes" id="UP001501788"/>
    </source>
</evidence>
<sequence>MPYTATHRSEAPTREQIDALDGLAVLEFGTGWCGHCQRAQPLIEQALGPRGDVAHIKVEDGPGRPLGRSFGVKLWPTLVFLRQGREVTRLVRPADAAAFAPAMQALDSAPAAG</sequence>
<dbReference type="Gene3D" id="3.40.30.10">
    <property type="entry name" value="Glutaredoxin"/>
    <property type="match status" value="1"/>
</dbReference>
<organism evidence="2 3">
    <name type="scientific">Acidovorax lacteus</name>
    <dbReference type="NCBI Taxonomy" id="1924988"/>
    <lineage>
        <taxon>Bacteria</taxon>
        <taxon>Pseudomonadati</taxon>
        <taxon>Pseudomonadota</taxon>
        <taxon>Betaproteobacteria</taxon>
        <taxon>Burkholderiales</taxon>
        <taxon>Comamonadaceae</taxon>
        <taxon>Acidovorax</taxon>
    </lineage>
</organism>
<comment type="caution">
    <text evidence="2">The sequence shown here is derived from an EMBL/GenBank/DDBJ whole genome shotgun (WGS) entry which is preliminary data.</text>
</comment>
<dbReference type="RefSeq" id="WP_345061474.1">
    <property type="nucleotide sequence ID" value="NZ_BAABEX010000007.1"/>
</dbReference>
<evidence type="ECO:0000259" key="1">
    <source>
        <dbReference type="PROSITE" id="PS51352"/>
    </source>
</evidence>
<dbReference type="Proteomes" id="UP001501788">
    <property type="component" value="Unassembled WGS sequence"/>
</dbReference>
<dbReference type="Pfam" id="PF00085">
    <property type="entry name" value="Thioredoxin"/>
    <property type="match status" value="1"/>
</dbReference>
<gene>
    <name evidence="2" type="ORF">GCM10023090_08400</name>
</gene>
<proteinExistence type="predicted"/>
<dbReference type="InterPro" id="IPR036249">
    <property type="entry name" value="Thioredoxin-like_sf"/>
</dbReference>
<name>A0ABP8L1L6_9BURK</name>
<accession>A0ABP8L1L6</accession>
<dbReference type="PROSITE" id="PS51352">
    <property type="entry name" value="THIOREDOXIN_2"/>
    <property type="match status" value="1"/>
</dbReference>
<dbReference type="SUPFAM" id="SSF52833">
    <property type="entry name" value="Thioredoxin-like"/>
    <property type="match status" value="1"/>
</dbReference>
<dbReference type="EMBL" id="BAABEX010000007">
    <property type="protein sequence ID" value="GAA4420584.1"/>
    <property type="molecule type" value="Genomic_DNA"/>
</dbReference>
<dbReference type="CDD" id="cd02947">
    <property type="entry name" value="TRX_family"/>
    <property type="match status" value="1"/>
</dbReference>
<reference evidence="3" key="1">
    <citation type="journal article" date="2019" name="Int. J. Syst. Evol. Microbiol.">
        <title>The Global Catalogue of Microorganisms (GCM) 10K type strain sequencing project: providing services to taxonomists for standard genome sequencing and annotation.</title>
        <authorList>
            <consortium name="The Broad Institute Genomics Platform"/>
            <consortium name="The Broad Institute Genome Sequencing Center for Infectious Disease"/>
            <person name="Wu L."/>
            <person name="Ma J."/>
        </authorList>
    </citation>
    <scope>NUCLEOTIDE SEQUENCE [LARGE SCALE GENOMIC DNA]</scope>
    <source>
        <strain evidence="3">JCM 31890</strain>
    </source>
</reference>